<dbReference type="InterPro" id="IPR014729">
    <property type="entry name" value="Rossmann-like_a/b/a_fold"/>
</dbReference>
<dbReference type="InterPro" id="IPR036695">
    <property type="entry name" value="Arg-tRNA-synth_N_sf"/>
</dbReference>
<dbReference type="CDD" id="cd00671">
    <property type="entry name" value="ArgRS_core"/>
    <property type="match status" value="1"/>
</dbReference>
<evidence type="ECO:0000256" key="7">
    <source>
        <dbReference type="ARBA" id="ARBA00023146"/>
    </source>
</evidence>
<keyword evidence="5 9" id="KW-0067">ATP-binding</keyword>
<dbReference type="Gene3D" id="3.30.1360.70">
    <property type="entry name" value="Arginyl tRNA synthetase N-terminal domain"/>
    <property type="match status" value="1"/>
</dbReference>
<keyword evidence="14" id="KW-1185">Reference proteome</keyword>
<reference evidence="13" key="1">
    <citation type="submission" date="2020-12" db="EMBL/GenBank/DDBJ databases">
        <title>Taurinivorans muris gen. nov., sp. nov., fundamental and realized metabolic niche of a ubiquitous sulfidogenic bacterium in the murine intestine.</title>
        <authorList>
            <person name="Ye H."/>
            <person name="Hanson B.T."/>
            <person name="Loy A."/>
        </authorList>
    </citation>
    <scope>NUCLEOTIDE SEQUENCE</scope>
    <source>
        <strain evidence="13">LT0009</strain>
    </source>
</reference>
<comment type="similarity">
    <text evidence="1 9 10">Belongs to the class-I aminoacyl-tRNA synthetase family.</text>
</comment>
<feature type="domain" description="DALR anticodon binding" evidence="11">
    <location>
        <begin position="427"/>
        <end position="548"/>
    </location>
</feature>
<evidence type="ECO:0000313" key="13">
    <source>
        <dbReference type="EMBL" id="UWX06520.1"/>
    </source>
</evidence>
<dbReference type="Gene3D" id="1.10.730.10">
    <property type="entry name" value="Isoleucyl-tRNA Synthetase, Domain 1"/>
    <property type="match status" value="1"/>
</dbReference>
<dbReference type="NCBIfam" id="TIGR00456">
    <property type="entry name" value="argS"/>
    <property type="match status" value="1"/>
</dbReference>
<evidence type="ECO:0000256" key="8">
    <source>
        <dbReference type="ARBA" id="ARBA00049339"/>
    </source>
</evidence>
<feature type="short sequence motif" description="'HIGH' region" evidence="9">
    <location>
        <begin position="124"/>
        <end position="134"/>
    </location>
</feature>
<evidence type="ECO:0000256" key="4">
    <source>
        <dbReference type="ARBA" id="ARBA00022741"/>
    </source>
</evidence>
<dbReference type="InterPro" id="IPR001412">
    <property type="entry name" value="aa-tRNA-synth_I_CS"/>
</dbReference>
<keyword evidence="2 9" id="KW-0963">Cytoplasm</keyword>
<dbReference type="InterPro" id="IPR001278">
    <property type="entry name" value="Arg-tRNA-ligase"/>
</dbReference>
<evidence type="ECO:0000259" key="12">
    <source>
        <dbReference type="SMART" id="SM01016"/>
    </source>
</evidence>
<sequence length="548" mass="62245">MQDMHVLKEALETIVRKKSWEWPEKAVIELPKDAKHGDLATNIAMTLAKICQKAPRAIAEEICAELEKHSLIEKVDIAGPGFINVTFKQSFWHEQVLRMERLKEKFGSLAYGNKRKVNVEYVSANPTGPLHIGHGRGAAVGDSMARILRFAGYDVSTEYYINDAGLQMRLLGLSVWLRMKDLCKMPVTYPEDYYKGEYIIDIAKEMLEKDPKLPTYEDAENRCYEYAMNSILNGIKQDLHDFRVEHQVWFSEASLVHDGTVEKTLNDLKERGYVYEKDNALWFKSTLFGDDKDRVLRKSDGFLTYFASDIAYHADKFNRGFEELVDVWGADHHGYVPRVAAAVETVGRNPKEDFFVILIQLVNLLRAGEPVAMSTRSGEFITLREVLDEVGVDAARFMFLSRKSDQPLDFDLDLVKQRNLENPVYYVQYAHARIKTLLRRGAENGYSLSDETSLDIIRELTDSADTALIRSALHFEDAVLDAAKAKAVHIISFYLMELAGKFHSYYANVPVLSGDEKLIKARLALLRVVGTVLRNGLNLLGVEAPETM</sequence>
<dbReference type="PROSITE" id="PS00178">
    <property type="entry name" value="AA_TRNA_LIGASE_I"/>
    <property type="match status" value="1"/>
</dbReference>
<evidence type="ECO:0000256" key="3">
    <source>
        <dbReference type="ARBA" id="ARBA00022598"/>
    </source>
</evidence>
<comment type="subunit">
    <text evidence="9">Monomer.</text>
</comment>
<dbReference type="PRINTS" id="PR01038">
    <property type="entry name" value="TRNASYNTHARG"/>
</dbReference>
<evidence type="ECO:0000256" key="1">
    <source>
        <dbReference type="ARBA" id="ARBA00005594"/>
    </source>
</evidence>
<dbReference type="Proteomes" id="UP001058120">
    <property type="component" value="Chromosome"/>
</dbReference>
<dbReference type="Pfam" id="PF05746">
    <property type="entry name" value="DALR_1"/>
    <property type="match status" value="1"/>
</dbReference>
<evidence type="ECO:0000256" key="2">
    <source>
        <dbReference type="ARBA" id="ARBA00022490"/>
    </source>
</evidence>
<dbReference type="SUPFAM" id="SSF55190">
    <property type="entry name" value="Arginyl-tRNA synthetase (ArgRS), N-terminal 'additional' domain"/>
    <property type="match status" value="1"/>
</dbReference>
<evidence type="ECO:0000256" key="9">
    <source>
        <dbReference type="HAMAP-Rule" id="MF_00123"/>
    </source>
</evidence>
<name>A0ABY5Y377_9BACT</name>
<evidence type="ECO:0000259" key="11">
    <source>
        <dbReference type="SMART" id="SM00836"/>
    </source>
</evidence>
<dbReference type="GO" id="GO:0004814">
    <property type="term" value="F:arginine-tRNA ligase activity"/>
    <property type="evidence" value="ECO:0007669"/>
    <property type="project" value="UniProtKB-EC"/>
</dbReference>
<feature type="domain" description="Arginyl tRNA synthetase N-terminal" evidence="12">
    <location>
        <begin position="5"/>
        <end position="87"/>
    </location>
</feature>
<dbReference type="Gene3D" id="3.40.50.620">
    <property type="entry name" value="HUPs"/>
    <property type="match status" value="1"/>
</dbReference>
<dbReference type="SMART" id="SM00836">
    <property type="entry name" value="DALR_1"/>
    <property type="match status" value="1"/>
</dbReference>
<evidence type="ECO:0000256" key="5">
    <source>
        <dbReference type="ARBA" id="ARBA00022840"/>
    </source>
</evidence>
<dbReference type="RefSeq" id="WP_334316132.1">
    <property type="nucleotide sequence ID" value="NZ_CP065938.1"/>
</dbReference>
<dbReference type="HAMAP" id="MF_00123">
    <property type="entry name" value="Arg_tRNA_synth"/>
    <property type="match status" value="1"/>
</dbReference>
<gene>
    <name evidence="9" type="primary">argS</name>
    <name evidence="13" type="ORF">JBF11_04205</name>
</gene>
<dbReference type="InterPro" id="IPR005148">
    <property type="entry name" value="Arg-tRNA-synth_N"/>
</dbReference>
<dbReference type="PANTHER" id="PTHR11956:SF5">
    <property type="entry name" value="ARGININE--TRNA LIGASE, CYTOPLASMIC"/>
    <property type="match status" value="1"/>
</dbReference>
<dbReference type="SUPFAM" id="SSF52374">
    <property type="entry name" value="Nucleotidylyl transferase"/>
    <property type="match status" value="1"/>
</dbReference>
<keyword evidence="3 9" id="KW-0436">Ligase</keyword>
<dbReference type="InterPro" id="IPR009080">
    <property type="entry name" value="tRNAsynth_Ia_anticodon-bd"/>
</dbReference>
<dbReference type="SUPFAM" id="SSF47323">
    <property type="entry name" value="Anticodon-binding domain of a subclass of class I aminoacyl-tRNA synthetases"/>
    <property type="match status" value="1"/>
</dbReference>
<comment type="subcellular location">
    <subcellularLocation>
        <location evidence="9">Cytoplasm</location>
    </subcellularLocation>
</comment>
<keyword evidence="7 9" id="KW-0030">Aminoacyl-tRNA synthetase</keyword>
<dbReference type="Pfam" id="PF03485">
    <property type="entry name" value="Arg_tRNA_synt_N"/>
    <property type="match status" value="1"/>
</dbReference>
<dbReference type="EC" id="6.1.1.19" evidence="9"/>
<proteinExistence type="inferred from homology"/>
<dbReference type="SMART" id="SM01016">
    <property type="entry name" value="Arg_tRNA_synt_N"/>
    <property type="match status" value="1"/>
</dbReference>
<accession>A0ABY5Y377</accession>
<comment type="catalytic activity">
    <reaction evidence="8 9">
        <text>tRNA(Arg) + L-arginine + ATP = L-arginyl-tRNA(Arg) + AMP + diphosphate</text>
        <dbReference type="Rhea" id="RHEA:20301"/>
        <dbReference type="Rhea" id="RHEA-COMP:9658"/>
        <dbReference type="Rhea" id="RHEA-COMP:9673"/>
        <dbReference type="ChEBI" id="CHEBI:30616"/>
        <dbReference type="ChEBI" id="CHEBI:32682"/>
        <dbReference type="ChEBI" id="CHEBI:33019"/>
        <dbReference type="ChEBI" id="CHEBI:78442"/>
        <dbReference type="ChEBI" id="CHEBI:78513"/>
        <dbReference type="ChEBI" id="CHEBI:456215"/>
        <dbReference type="EC" id="6.1.1.19"/>
    </reaction>
</comment>
<dbReference type="InterPro" id="IPR035684">
    <property type="entry name" value="ArgRS_core"/>
</dbReference>
<dbReference type="EMBL" id="CP065938">
    <property type="protein sequence ID" value="UWX06520.1"/>
    <property type="molecule type" value="Genomic_DNA"/>
</dbReference>
<dbReference type="Pfam" id="PF00750">
    <property type="entry name" value="tRNA-synt_1d"/>
    <property type="match status" value="1"/>
</dbReference>
<dbReference type="InterPro" id="IPR008909">
    <property type="entry name" value="DALR_anticod-bd"/>
</dbReference>
<keyword evidence="4 9" id="KW-0547">Nucleotide-binding</keyword>
<keyword evidence="6 9" id="KW-0648">Protein biosynthesis</keyword>
<dbReference type="PANTHER" id="PTHR11956">
    <property type="entry name" value="ARGINYL-TRNA SYNTHETASE"/>
    <property type="match status" value="1"/>
</dbReference>
<organism evidence="13 14">
    <name type="scientific">Taurinivorans muris</name>
    <dbReference type="NCBI Taxonomy" id="2787751"/>
    <lineage>
        <taxon>Bacteria</taxon>
        <taxon>Pseudomonadati</taxon>
        <taxon>Thermodesulfobacteriota</taxon>
        <taxon>Desulfovibrionia</taxon>
        <taxon>Desulfovibrionales</taxon>
        <taxon>Desulfovibrionaceae</taxon>
        <taxon>Taurinivorans</taxon>
    </lineage>
</organism>
<evidence type="ECO:0000256" key="6">
    <source>
        <dbReference type="ARBA" id="ARBA00022917"/>
    </source>
</evidence>
<evidence type="ECO:0000313" key="14">
    <source>
        <dbReference type="Proteomes" id="UP001058120"/>
    </source>
</evidence>
<protein>
    <recommendedName>
        <fullName evidence="9">Arginine--tRNA ligase</fullName>
        <ecNumber evidence="9">6.1.1.19</ecNumber>
    </recommendedName>
    <alternativeName>
        <fullName evidence="9">Arginyl-tRNA synthetase</fullName>
        <shortName evidence="9">ArgRS</shortName>
    </alternativeName>
</protein>
<evidence type="ECO:0000256" key="10">
    <source>
        <dbReference type="RuleBase" id="RU363038"/>
    </source>
</evidence>